<accession>A0A977KT33</accession>
<dbReference type="InterPro" id="IPR007712">
    <property type="entry name" value="RelE/ParE_toxin"/>
</dbReference>
<organism evidence="2">
    <name type="scientific">Woronichinia naegeliana WA131</name>
    <dbReference type="NCBI Taxonomy" id="2824559"/>
    <lineage>
        <taxon>Bacteria</taxon>
        <taxon>Bacillati</taxon>
        <taxon>Cyanobacteriota</taxon>
        <taxon>Cyanophyceae</taxon>
        <taxon>Synechococcales</taxon>
        <taxon>Coelosphaeriaceae</taxon>
        <taxon>Woronichinia</taxon>
    </lineage>
</organism>
<dbReference type="InterPro" id="IPR035093">
    <property type="entry name" value="RelE/ParE_toxin_dom_sf"/>
</dbReference>
<dbReference type="Proteomes" id="UP001065613">
    <property type="component" value="Chromosome"/>
</dbReference>
<gene>
    <name evidence="2" type="ORF">KA717_26415</name>
</gene>
<dbReference type="InterPro" id="IPR031552">
    <property type="entry name" value="ParE-like_toxin"/>
</dbReference>
<dbReference type="SUPFAM" id="SSF143011">
    <property type="entry name" value="RelE-like"/>
    <property type="match status" value="1"/>
</dbReference>
<dbReference type="NCBIfam" id="TIGR02385">
    <property type="entry name" value="RelE_StbE"/>
    <property type="match status" value="1"/>
</dbReference>
<proteinExistence type="predicted"/>
<sequence length="85" mass="9918">MANYQFLFSRQAKKDITELSPKQKIKLQEILIEILAENPYQGKALKGSLAGLRSYRLNLKDRILYEIYESEKTILIIRAKSHYGD</sequence>
<evidence type="ECO:0000313" key="2">
    <source>
        <dbReference type="EMBL" id="UXE59359.1"/>
    </source>
</evidence>
<dbReference type="Pfam" id="PF15781">
    <property type="entry name" value="ParE-like_toxin"/>
    <property type="match status" value="1"/>
</dbReference>
<name>A0A977KT33_9CYAN</name>
<keyword evidence="1" id="KW-1277">Toxin-antitoxin system</keyword>
<dbReference type="EMBL" id="CP073041">
    <property type="protein sequence ID" value="UXE59359.1"/>
    <property type="molecule type" value="Genomic_DNA"/>
</dbReference>
<dbReference type="AlphaFoldDB" id="A0A977KT33"/>
<reference evidence="2" key="1">
    <citation type="submission" date="2021-04" db="EMBL/GenBank/DDBJ databases">
        <title>Genome sequence of Woronichinia naegeliana from Washington state freshwater lake bloom.</title>
        <authorList>
            <person name="Dreher T.W."/>
        </authorList>
    </citation>
    <scope>NUCLEOTIDE SEQUENCE</scope>
    <source>
        <strain evidence="2">WA131</strain>
    </source>
</reference>
<dbReference type="Gene3D" id="3.30.2310.20">
    <property type="entry name" value="RelE-like"/>
    <property type="match status" value="1"/>
</dbReference>
<evidence type="ECO:0000256" key="1">
    <source>
        <dbReference type="ARBA" id="ARBA00022649"/>
    </source>
</evidence>
<protein>
    <submittedName>
        <fullName evidence="2">Type II toxin-antitoxin system mRNA interferase toxin, RelE/StbE family</fullName>
    </submittedName>
</protein>
<dbReference type="KEGG" id="wna:KA717_26415"/>